<accession>A0AAJ0H044</accession>
<evidence type="ECO:0000256" key="1">
    <source>
        <dbReference type="SAM" id="MobiDB-lite"/>
    </source>
</evidence>
<comment type="caution">
    <text evidence="2">The sequence shown here is derived from an EMBL/GenBank/DDBJ whole genome shotgun (WGS) entry which is preliminary data.</text>
</comment>
<dbReference type="GeneID" id="87885299"/>
<dbReference type="RefSeq" id="XP_062725077.1">
    <property type="nucleotide sequence ID" value="XM_062866470.1"/>
</dbReference>
<feature type="region of interest" description="Disordered" evidence="1">
    <location>
        <begin position="56"/>
        <end position="78"/>
    </location>
</feature>
<dbReference type="Proteomes" id="UP001273166">
    <property type="component" value="Unassembled WGS sequence"/>
</dbReference>
<sequence length="124" mass="13858">MDLHAEYGDNPDDGYDYDLNMFRTEPCREQIEPLLAAFAKEVEEYGPPIRKGHRWGAKSIAARGSKKQKDGDAAAAVPTPPVVQWQVGDWRPGEEVMSLLESLGRQEWLDLEWDSNSSPIQSGG</sequence>
<evidence type="ECO:0000313" key="2">
    <source>
        <dbReference type="EMBL" id="KAK3309297.1"/>
    </source>
</evidence>
<organism evidence="2 3">
    <name type="scientific">Chaetomium strumarium</name>
    <dbReference type="NCBI Taxonomy" id="1170767"/>
    <lineage>
        <taxon>Eukaryota</taxon>
        <taxon>Fungi</taxon>
        <taxon>Dikarya</taxon>
        <taxon>Ascomycota</taxon>
        <taxon>Pezizomycotina</taxon>
        <taxon>Sordariomycetes</taxon>
        <taxon>Sordariomycetidae</taxon>
        <taxon>Sordariales</taxon>
        <taxon>Chaetomiaceae</taxon>
        <taxon>Chaetomium</taxon>
    </lineage>
</organism>
<keyword evidence="3" id="KW-1185">Reference proteome</keyword>
<gene>
    <name evidence="2" type="ORF">B0T15DRAFT_488046</name>
</gene>
<evidence type="ECO:0000313" key="3">
    <source>
        <dbReference type="Proteomes" id="UP001273166"/>
    </source>
</evidence>
<proteinExistence type="predicted"/>
<reference evidence="2" key="1">
    <citation type="journal article" date="2023" name="Mol. Phylogenet. Evol.">
        <title>Genome-scale phylogeny and comparative genomics of the fungal order Sordariales.</title>
        <authorList>
            <person name="Hensen N."/>
            <person name="Bonometti L."/>
            <person name="Westerberg I."/>
            <person name="Brannstrom I.O."/>
            <person name="Guillou S."/>
            <person name="Cros-Aarteil S."/>
            <person name="Calhoun S."/>
            <person name="Haridas S."/>
            <person name="Kuo A."/>
            <person name="Mondo S."/>
            <person name="Pangilinan J."/>
            <person name="Riley R."/>
            <person name="LaButti K."/>
            <person name="Andreopoulos B."/>
            <person name="Lipzen A."/>
            <person name="Chen C."/>
            <person name="Yan M."/>
            <person name="Daum C."/>
            <person name="Ng V."/>
            <person name="Clum A."/>
            <person name="Steindorff A."/>
            <person name="Ohm R.A."/>
            <person name="Martin F."/>
            <person name="Silar P."/>
            <person name="Natvig D.O."/>
            <person name="Lalanne C."/>
            <person name="Gautier V."/>
            <person name="Ament-Velasquez S.L."/>
            <person name="Kruys A."/>
            <person name="Hutchinson M.I."/>
            <person name="Powell A.J."/>
            <person name="Barry K."/>
            <person name="Miller A.N."/>
            <person name="Grigoriev I.V."/>
            <person name="Debuchy R."/>
            <person name="Gladieux P."/>
            <person name="Hiltunen Thoren M."/>
            <person name="Johannesson H."/>
        </authorList>
    </citation>
    <scope>NUCLEOTIDE SEQUENCE</scope>
    <source>
        <strain evidence="2">CBS 333.67</strain>
    </source>
</reference>
<dbReference type="AlphaFoldDB" id="A0AAJ0H044"/>
<protein>
    <submittedName>
        <fullName evidence="2">Uncharacterized protein</fullName>
    </submittedName>
</protein>
<name>A0AAJ0H044_9PEZI</name>
<dbReference type="EMBL" id="JAUDZG010000001">
    <property type="protein sequence ID" value="KAK3309297.1"/>
    <property type="molecule type" value="Genomic_DNA"/>
</dbReference>
<reference evidence="2" key="2">
    <citation type="submission" date="2023-06" db="EMBL/GenBank/DDBJ databases">
        <authorList>
            <consortium name="Lawrence Berkeley National Laboratory"/>
            <person name="Mondo S.J."/>
            <person name="Hensen N."/>
            <person name="Bonometti L."/>
            <person name="Westerberg I."/>
            <person name="Brannstrom I.O."/>
            <person name="Guillou S."/>
            <person name="Cros-Aarteil S."/>
            <person name="Calhoun S."/>
            <person name="Haridas S."/>
            <person name="Kuo A."/>
            <person name="Pangilinan J."/>
            <person name="Riley R."/>
            <person name="Labutti K."/>
            <person name="Andreopoulos B."/>
            <person name="Lipzen A."/>
            <person name="Chen C."/>
            <person name="Yanf M."/>
            <person name="Daum C."/>
            <person name="Ng V."/>
            <person name="Clum A."/>
            <person name="Steindorff A."/>
            <person name="Ohm R."/>
            <person name="Martin F."/>
            <person name="Silar P."/>
            <person name="Natvig D."/>
            <person name="Lalanne C."/>
            <person name="Gautier V."/>
            <person name="Ament-Velasquez S.L."/>
            <person name="Kruys A."/>
            <person name="Hutchinson M.I."/>
            <person name="Powell A.J."/>
            <person name="Barry K."/>
            <person name="Miller A.N."/>
            <person name="Grigoriev I.V."/>
            <person name="Debuchy R."/>
            <person name="Gladieux P."/>
            <person name="Thoren M.H."/>
            <person name="Johannesson H."/>
        </authorList>
    </citation>
    <scope>NUCLEOTIDE SEQUENCE</scope>
    <source>
        <strain evidence="2">CBS 333.67</strain>
    </source>
</reference>